<dbReference type="AlphaFoldDB" id="A0A1B2DCF3"/>
<feature type="domain" description="Knr4/Smi1-like" evidence="1">
    <location>
        <begin position="11"/>
        <end position="135"/>
    </location>
</feature>
<dbReference type="InterPro" id="IPR018958">
    <property type="entry name" value="Knr4/Smi1-like_dom"/>
</dbReference>
<accession>A0A1B2DCF3</accession>
<organism evidence="2">
    <name type="scientific">Paenibacillus sp. BIHB 4019</name>
    <dbReference type="NCBI Taxonomy" id="1870819"/>
    <lineage>
        <taxon>Bacteria</taxon>
        <taxon>Bacillati</taxon>
        <taxon>Bacillota</taxon>
        <taxon>Bacilli</taxon>
        <taxon>Bacillales</taxon>
        <taxon>Paenibacillaceae</taxon>
        <taxon>Paenibacillus</taxon>
    </lineage>
</organism>
<reference evidence="2" key="1">
    <citation type="submission" date="2016-08" db="EMBL/GenBank/DDBJ databases">
        <title>Complete Genome Seqeunce of Paenibacillus sp. BIHB 4019 from tea rhizoplane.</title>
        <authorList>
            <person name="Thakur R."/>
            <person name="Swarnkar M.K."/>
            <person name="Gulati A."/>
        </authorList>
    </citation>
    <scope>NUCLEOTIDE SEQUENCE [LARGE SCALE GENOMIC DNA]</scope>
    <source>
        <strain evidence="2">BIHB4019</strain>
    </source>
</reference>
<evidence type="ECO:0000259" key="1">
    <source>
        <dbReference type="Pfam" id="PF09346"/>
    </source>
</evidence>
<dbReference type="Pfam" id="PF09346">
    <property type="entry name" value="SMI1_KNR4"/>
    <property type="match status" value="1"/>
</dbReference>
<dbReference type="Gene3D" id="3.40.1580.10">
    <property type="entry name" value="SMI1/KNR4-like"/>
    <property type="match status" value="1"/>
</dbReference>
<name>A0A1B2DCF3_9BACL</name>
<dbReference type="SUPFAM" id="SSF160631">
    <property type="entry name" value="SMI1/KNR4-like"/>
    <property type="match status" value="1"/>
</dbReference>
<gene>
    <name evidence="2" type="ORF">BBD42_02125</name>
</gene>
<sequence>MVTWTTGYDKADIENVKIVEEKLAIHFPQDYLNYAVKYQGGRPSPSNIRVDGKGSVQFISLLTFLAFDELDILDKYNSVKKHFPTGLVPFGLGADEHLFCFDYRAGSTPSVLLCKSYSDIRIEVMHIWNSFSDLIYKFC</sequence>
<evidence type="ECO:0000313" key="2">
    <source>
        <dbReference type="EMBL" id="ANY65400.1"/>
    </source>
</evidence>
<dbReference type="RefSeq" id="WP_099516798.1">
    <property type="nucleotide sequence ID" value="NZ_CP016808.1"/>
</dbReference>
<dbReference type="InterPro" id="IPR037883">
    <property type="entry name" value="Knr4/Smi1-like_sf"/>
</dbReference>
<proteinExistence type="predicted"/>
<protein>
    <recommendedName>
        <fullName evidence="1">Knr4/Smi1-like domain-containing protein</fullName>
    </recommendedName>
</protein>
<dbReference type="EMBL" id="CP016808">
    <property type="protein sequence ID" value="ANY65400.1"/>
    <property type="molecule type" value="Genomic_DNA"/>
</dbReference>